<evidence type="ECO:0000313" key="2">
    <source>
        <dbReference type="EMBL" id="MDF0480806.1"/>
    </source>
</evidence>
<accession>A0ABT5X4J6</accession>
<organism evidence="2 3">
    <name type="scientific">Vagococcus proximus</name>
    <dbReference type="NCBI Taxonomy" id="2991417"/>
    <lineage>
        <taxon>Bacteria</taxon>
        <taxon>Bacillati</taxon>
        <taxon>Bacillota</taxon>
        <taxon>Bacilli</taxon>
        <taxon>Lactobacillales</taxon>
        <taxon>Enterococcaceae</taxon>
        <taxon>Vagococcus</taxon>
    </lineage>
</organism>
<keyword evidence="1" id="KW-1133">Transmembrane helix</keyword>
<evidence type="ECO:0000256" key="1">
    <source>
        <dbReference type="SAM" id="Phobius"/>
    </source>
</evidence>
<reference evidence="2" key="1">
    <citation type="submission" date="2022-10" db="EMBL/GenBank/DDBJ databases">
        <title>Vagococcus sp. isolated from poultry meat.</title>
        <authorList>
            <person name="Johansson P."/>
            <person name="Bjorkroth J."/>
        </authorList>
    </citation>
    <scope>NUCLEOTIDE SEQUENCE</scope>
    <source>
        <strain evidence="2">PNs007</strain>
    </source>
</reference>
<evidence type="ECO:0000313" key="3">
    <source>
        <dbReference type="Proteomes" id="UP001147148"/>
    </source>
</evidence>
<keyword evidence="3" id="KW-1185">Reference proteome</keyword>
<feature type="transmembrane region" description="Helical" evidence="1">
    <location>
        <begin position="9"/>
        <end position="28"/>
    </location>
</feature>
<sequence length="260" mass="30799">MFDKNMKKILLGSLIFGIIGFLGFLSPYGDEKWNFIFENLIWIPIEVIVLGIVVTKLLTNSEEVQNKKIQDKRYKKLAGKSQKECMKTIYFQLIDLMTGMHTIENYSEVYKKEYSKINELFTSEKLKHGYDKLYAGENVINDFMDGNLKFINVSHYHVSGQVGFHIKNKIEIFIERYKNYIPDEIALEFFEILYLIDSSILFSTNENLVFSREQIIKLYYEKSIPEEEIKKMANYYIDFFNNINSKIEQLERLTENIELD</sequence>
<dbReference type="RefSeq" id="WP_275472354.1">
    <property type="nucleotide sequence ID" value="NZ_JAPDSH010000011.1"/>
</dbReference>
<feature type="transmembrane region" description="Helical" evidence="1">
    <location>
        <begin position="40"/>
        <end position="59"/>
    </location>
</feature>
<dbReference type="EMBL" id="JAPDSH010000011">
    <property type="protein sequence ID" value="MDF0480806.1"/>
    <property type="molecule type" value="Genomic_DNA"/>
</dbReference>
<name>A0ABT5X4J6_9ENTE</name>
<dbReference type="Proteomes" id="UP001147148">
    <property type="component" value="Unassembled WGS sequence"/>
</dbReference>
<keyword evidence="1" id="KW-0472">Membrane</keyword>
<proteinExistence type="predicted"/>
<keyword evidence="1" id="KW-0812">Transmembrane</keyword>
<gene>
    <name evidence="2" type="ORF">OL233_11000</name>
</gene>
<evidence type="ECO:0008006" key="4">
    <source>
        <dbReference type="Google" id="ProtNLM"/>
    </source>
</evidence>
<comment type="caution">
    <text evidence="2">The sequence shown here is derived from an EMBL/GenBank/DDBJ whole genome shotgun (WGS) entry which is preliminary data.</text>
</comment>
<protein>
    <recommendedName>
        <fullName evidence="4">Phage abortive infection protein</fullName>
    </recommendedName>
</protein>